<dbReference type="RefSeq" id="WP_011171688.1">
    <property type="nucleotide sequence ID" value="NZ_CP043477.1"/>
</dbReference>
<dbReference type="Proteomes" id="UP000238261">
    <property type="component" value="Unassembled WGS sequence"/>
</dbReference>
<proteinExistence type="inferred from homology"/>
<evidence type="ECO:0000313" key="2">
    <source>
        <dbReference type="EMBL" id="PPU95484.1"/>
    </source>
</evidence>
<keyword evidence="3" id="KW-1185">Reference proteome</keyword>
<evidence type="ECO:0000256" key="1">
    <source>
        <dbReference type="ARBA" id="ARBA00008618"/>
    </source>
</evidence>
<comment type="similarity">
    <text evidence="1">Belongs to the antirestriction protein family.</text>
</comment>
<evidence type="ECO:0000313" key="3">
    <source>
        <dbReference type="Proteomes" id="UP000238261"/>
    </source>
</evidence>
<comment type="caution">
    <text evidence="2">The sequence shown here is derived from an EMBL/GenBank/DDBJ whole genome shotgun (WGS) entry which is preliminary data.</text>
</comment>
<accession>A0A2S7EQT6</accession>
<dbReference type="InterPro" id="IPR042297">
    <property type="entry name" value="Antirestriction_sf"/>
</dbReference>
<reference evidence="3" key="1">
    <citation type="submission" date="2016-08" db="EMBL/GenBank/DDBJ databases">
        <authorList>
            <person name="Merda D."/>
            <person name="Briand M."/>
            <person name="Taghouti G."/>
            <person name="Carrere S."/>
            <person name="Gouzy J."/>
            <person name="Portier P."/>
            <person name="Jacques M.-A."/>
            <person name="Fischer-Le Saux M."/>
        </authorList>
    </citation>
    <scope>NUCLEOTIDE SEQUENCE [LARGE SCALE GENOMIC DNA]</scope>
    <source>
        <strain evidence="3">CFBP1156</strain>
    </source>
</reference>
<organism evidence="2 3">
    <name type="scientific">Xanthomonas hyacinthi</name>
    <dbReference type="NCBI Taxonomy" id="56455"/>
    <lineage>
        <taxon>Bacteria</taxon>
        <taxon>Pseudomonadati</taxon>
        <taxon>Pseudomonadota</taxon>
        <taxon>Gammaproteobacteria</taxon>
        <taxon>Lysobacterales</taxon>
        <taxon>Lysobacteraceae</taxon>
        <taxon>Xanthomonas</taxon>
    </lineage>
</organism>
<dbReference type="EMBL" id="MDEG01000027">
    <property type="protein sequence ID" value="PPU95484.1"/>
    <property type="molecule type" value="Genomic_DNA"/>
</dbReference>
<protein>
    <submittedName>
        <fullName evidence="2">Antirestriction protein</fullName>
    </submittedName>
</protein>
<dbReference type="Pfam" id="PF03230">
    <property type="entry name" value="Antirestrict"/>
    <property type="match status" value="1"/>
</dbReference>
<gene>
    <name evidence="2" type="ORF">XhyaCFBP1156_18560</name>
</gene>
<dbReference type="InterPro" id="IPR004914">
    <property type="entry name" value="Antirestrict"/>
</dbReference>
<name>A0A2S7EQT6_9XANT</name>
<dbReference type="OrthoDB" id="1164967at2"/>
<sequence>MNDTQANQPVTASLVASNRRLTFLPTYFGPRLMMRGESLVYAWLRRLSEDYNGGFWNYYELSNGGFYLAPELTGRLCLEVDGNGYSGELSADAAGIVATLFTLGQLAADNQGTDVADVLIDRYHFLRDFARDHAEAAEIFRAID</sequence>
<dbReference type="AlphaFoldDB" id="A0A2S7EQT6"/>
<dbReference type="Gene3D" id="3.30.70.3580">
    <property type="entry name" value="Antirestriction protein"/>
    <property type="match status" value="1"/>
</dbReference>